<dbReference type="AlphaFoldDB" id="A0A9X0AX99"/>
<reference evidence="1" key="1">
    <citation type="submission" date="2022-11" db="EMBL/GenBank/DDBJ databases">
        <title>Genome Resource of Sclerotinia nivalis Strain SnTB1, a Plant Pathogen Isolated from American Ginseng.</title>
        <authorList>
            <person name="Fan S."/>
        </authorList>
    </citation>
    <scope>NUCLEOTIDE SEQUENCE</scope>
    <source>
        <strain evidence="1">SnTB1</strain>
    </source>
</reference>
<sequence length="83" mass="9545">MLRYSLKTLDELDEIEEKKRLEKEHTEKGKGKGNEISSLLFDDSGLSDATFGLLENFDPSFFLSPSDPFWVDLDTVDEILQFI</sequence>
<name>A0A9X0AX99_9HELO</name>
<evidence type="ECO:0000313" key="1">
    <source>
        <dbReference type="EMBL" id="KAJ8070649.1"/>
    </source>
</evidence>
<comment type="caution">
    <text evidence="1">The sequence shown here is derived from an EMBL/GenBank/DDBJ whole genome shotgun (WGS) entry which is preliminary data.</text>
</comment>
<evidence type="ECO:0000313" key="2">
    <source>
        <dbReference type="Proteomes" id="UP001152300"/>
    </source>
</evidence>
<dbReference type="EMBL" id="JAPEIS010000001">
    <property type="protein sequence ID" value="KAJ8070649.1"/>
    <property type="molecule type" value="Genomic_DNA"/>
</dbReference>
<dbReference type="Proteomes" id="UP001152300">
    <property type="component" value="Unassembled WGS sequence"/>
</dbReference>
<organism evidence="1 2">
    <name type="scientific">Sclerotinia nivalis</name>
    <dbReference type="NCBI Taxonomy" id="352851"/>
    <lineage>
        <taxon>Eukaryota</taxon>
        <taxon>Fungi</taxon>
        <taxon>Dikarya</taxon>
        <taxon>Ascomycota</taxon>
        <taxon>Pezizomycotina</taxon>
        <taxon>Leotiomycetes</taxon>
        <taxon>Helotiales</taxon>
        <taxon>Sclerotiniaceae</taxon>
        <taxon>Sclerotinia</taxon>
    </lineage>
</organism>
<gene>
    <name evidence="1" type="ORF">OCU04_001020</name>
</gene>
<accession>A0A9X0AX99</accession>
<proteinExistence type="predicted"/>
<protein>
    <submittedName>
        <fullName evidence="1">Uncharacterized protein</fullName>
    </submittedName>
</protein>
<keyword evidence="2" id="KW-1185">Reference proteome</keyword>